<dbReference type="Pfam" id="PF01809">
    <property type="entry name" value="YidD"/>
    <property type="match status" value="1"/>
</dbReference>
<comment type="caution">
    <text evidence="3">The sequence shown here is derived from an EMBL/GenBank/DDBJ whole genome shotgun (WGS) entry which is preliminary data.</text>
</comment>
<feature type="region of interest" description="Disordered" evidence="1">
    <location>
        <begin position="37"/>
        <end position="68"/>
    </location>
</feature>
<dbReference type="InterPro" id="IPR002696">
    <property type="entry name" value="Membr_insert_effic_factor_YidD"/>
</dbReference>
<dbReference type="AlphaFoldDB" id="A0A8J7KQ95"/>
<feature type="transmembrane region" description="Helical" evidence="2">
    <location>
        <begin position="6"/>
        <end position="28"/>
    </location>
</feature>
<keyword evidence="2" id="KW-0472">Membrane</keyword>
<dbReference type="RefSeq" id="WP_233473099.1">
    <property type="nucleotide sequence ID" value="NZ_BONS01000022.1"/>
</dbReference>
<gene>
    <name evidence="3" type="ORF">IW245_003351</name>
</gene>
<sequence length="246" mass="25302">MRSRWLWAVLGALGAAGVAALMVLTWLTGWRRHPDSGRLAPPDIDTPPPTPTPAHPPSTAPYTAHPASGGVTHDSWSCQQSCAGDAVDSCGEGCSKQASDTCDKAVNDACSSSGCDATKGCGSGGCDDVQVCSHAATTLFHGAWLTAATPPPVGHVTLGARLGVRAIRGYQRWLSPRLASHCRYTPSCSGYGIAALEAHGLVTGSRLAVARIRRCTAEVPCGTPDPVSAVANWLGPRTPRPGPAGC</sequence>
<accession>A0A8J7KQ95</accession>
<protein>
    <submittedName>
        <fullName evidence="3">Putative membrane protein insertion efficiency factor</fullName>
    </submittedName>
</protein>
<organism evidence="3 4">
    <name type="scientific">Longispora fulva</name>
    <dbReference type="NCBI Taxonomy" id="619741"/>
    <lineage>
        <taxon>Bacteria</taxon>
        <taxon>Bacillati</taxon>
        <taxon>Actinomycetota</taxon>
        <taxon>Actinomycetes</taxon>
        <taxon>Micromonosporales</taxon>
        <taxon>Micromonosporaceae</taxon>
        <taxon>Longispora</taxon>
    </lineage>
</organism>
<dbReference type="EMBL" id="JADOUF010000001">
    <property type="protein sequence ID" value="MBG6137157.1"/>
    <property type="molecule type" value="Genomic_DNA"/>
</dbReference>
<keyword evidence="2" id="KW-1133">Transmembrane helix</keyword>
<keyword evidence="4" id="KW-1185">Reference proteome</keyword>
<reference evidence="3" key="1">
    <citation type="submission" date="2020-11" db="EMBL/GenBank/DDBJ databases">
        <title>Sequencing the genomes of 1000 actinobacteria strains.</title>
        <authorList>
            <person name="Klenk H.-P."/>
        </authorList>
    </citation>
    <scope>NUCLEOTIDE SEQUENCE</scope>
    <source>
        <strain evidence="3">DSM 45356</strain>
    </source>
</reference>
<evidence type="ECO:0000313" key="4">
    <source>
        <dbReference type="Proteomes" id="UP000622552"/>
    </source>
</evidence>
<dbReference type="PANTHER" id="PTHR33383">
    <property type="entry name" value="MEMBRANE PROTEIN INSERTION EFFICIENCY FACTOR-RELATED"/>
    <property type="match status" value="1"/>
</dbReference>
<evidence type="ECO:0000256" key="1">
    <source>
        <dbReference type="SAM" id="MobiDB-lite"/>
    </source>
</evidence>
<evidence type="ECO:0000256" key="2">
    <source>
        <dbReference type="SAM" id="Phobius"/>
    </source>
</evidence>
<dbReference type="SMART" id="SM01234">
    <property type="entry name" value="Haemolytic"/>
    <property type="match status" value="1"/>
</dbReference>
<proteinExistence type="predicted"/>
<dbReference type="Proteomes" id="UP000622552">
    <property type="component" value="Unassembled WGS sequence"/>
</dbReference>
<dbReference type="NCBIfam" id="TIGR00278">
    <property type="entry name" value="membrane protein insertion efficiency factor YidD"/>
    <property type="match status" value="1"/>
</dbReference>
<evidence type="ECO:0000313" key="3">
    <source>
        <dbReference type="EMBL" id="MBG6137157.1"/>
    </source>
</evidence>
<feature type="compositionally biased region" description="Pro residues" evidence="1">
    <location>
        <begin position="44"/>
        <end position="59"/>
    </location>
</feature>
<keyword evidence="2" id="KW-0812">Transmembrane</keyword>
<name>A0A8J7KQ95_9ACTN</name>
<dbReference type="PANTHER" id="PTHR33383:SF1">
    <property type="entry name" value="MEMBRANE PROTEIN INSERTION EFFICIENCY FACTOR-RELATED"/>
    <property type="match status" value="1"/>
</dbReference>